<reference evidence="4" key="2">
    <citation type="submission" date="2023-06" db="EMBL/GenBank/DDBJ databases">
        <authorList>
            <consortium name="Lawrence Berkeley National Laboratory"/>
            <person name="Haridas S."/>
            <person name="Hensen N."/>
            <person name="Bonometti L."/>
            <person name="Westerberg I."/>
            <person name="Brannstrom I.O."/>
            <person name="Guillou S."/>
            <person name="Cros-Aarteil S."/>
            <person name="Calhoun S."/>
            <person name="Kuo A."/>
            <person name="Mondo S."/>
            <person name="Pangilinan J."/>
            <person name="Riley R."/>
            <person name="Labutti K."/>
            <person name="Andreopoulos B."/>
            <person name="Lipzen A."/>
            <person name="Chen C."/>
            <person name="Yanf M."/>
            <person name="Daum C."/>
            <person name="Ng V."/>
            <person name="Clum A."/>
            <person name="Steindorff A."/>
            <person name="Ohm R."/>
            <person name="Martin F."/>
            <person name="Silar P."/>
            <person name="Natvig D."/>
            <person name="Lalanne C."/>
            <person name="Gautier V."/>
            <person name="Ament-Velasquez S.L."/>
            <person name="Kruys A."/>
            <person name="Hutchinson M.I."/>
            <person name="Powell A.J."/>
            <person name="Barry K."/>
            <person name="Miller A.N."/>
            <person name="Grigoriev I.V."/>
            <person name="Debuchy R."/>
            <person name="Gladieux P."/>
            <person name="Thoren M.H."/>
            <person name="Johannesson H."/>
        </authorList>
    </citation>
    <scope>NUCLEOTIDE SEQUENCE</scope>
    <source>
        <strain evidence="4">CBS 958.72</strain>
    </source>
</reference>
<keyword evidence="3" id="KW-0560">Oxidoreductase</keyword>
<evidence type="ECO:0000256" key="1">
    <source>
        <dbReference type="ARBA" id="ARBA00006484"/>
    </source>
</evidence>
<dbReference type="GO" id="GO:0016491">
    <property type="term" value="F:oxidoreductase activity"/>
    <property type="evidence" value="ECO:0007669"/>
    <property type="project" value="UniProtKB-KW"/>
</dbReference>
<gene>
    <name evidence="4" type="ORF">B0T24DRAFT_530007</name>
</gene>
<evidence type="ECO:0000313" key="4">
    <source>
        <dbReference type="EMBL" id="KAK3374327.1"/>
    </source>
</evidence>
<dbReference type="Pfam" id="PF00106">
    <property type="entry name" value="adh_short"/>
    <property type="match status" value="1"/>
</dbReference>
<evidence type="ECO:0000313" key="5">
    <source>
        <dbReference type="Proteomes" id="UP001287356"/>
    </source>
</evidence>
<reference evidence="4" key="1">
    <citation type="journal article" date="2023" name="Mol. Phylogenet. Evol.">
        <title>Genome-scale phylogeny and comparative genomics of the fungal order Sordariales.</title>
        <authorList>
            <person name="Hensen N."/>
            <person name="Bonometti L."/>
            <person name="Westerberg I."/>
            <person name="Brannstrom I.O."/>
            <person name="Guillou S."/>
            <person name="Cros-Aarteil S."/>
            <person name="Calhoun S."/>
            <person name="Haridas S."/>
            <person name="Kuo A."/>
            <person name="Mondo S."/>
            <person name="Pangilinan J."/>
            <person name="Riley R."/>
            <person name="LaButti K."/>
            <person name="Andreopoulos B."/>
            <person name="Lipzen A."/>
            <person name="Chen C."/>
            <person name="Yan M."/>
            <person name="Daum C."/>
            <person name="Ng V."/>
            <person name="Clum A."/>
            <person name="Steindorff A."/>
            <person name="Ohm R.A."/>
            <person name="Martin F."/>
            <person name="Silar P."/>
            <person name="Natvig D.O."/>
            <person name="Lalanne C."/>
            <person name="Gautier V."/>
            <person name="Ament-Velasquez S.L."/>
            <person name="Kruys A."/>
            <person name="Hutchinson M.I."/>
            <person name="Powell A.J."/>
            <person name="Barry K."/>
            <person name="Miller A.N."/>
            <person name="Grigoriev I.V."/>
            <person name="Debuchy R."/>
            <person name="Gladieux P."/>
            <person name="Hiltunen Thoren M."/>
            <person name="Johannesson H."/>
        </authorList>
    </citation>
    <scope>NUCLEOTIDE SEQUENCE</scope>
    <source>
        <strain evidence="4">CBS 958.72</strain>
    </source>
</reference>
<dbReference type="PANTHER" id="PTHR24320:SF282">
    <property type="entry name" value="WW DOMAIN-CONTAINING OXIDOREDUCTASE"/>
    <property type="match status" value="1"/>
</dbReference>
<sequence length="332" mass="35302">MTFHPDSLPDLTGKVIIVTGGNSGIGYHTVTHLAAHGAHVYMCSRSADKGTAAIAKIKTTHPSAHISLLQADLADLGSVVAAATRFLAAETALHGLVNNAGIMATPFQLTRDGYEAQWQTNYLAHWVLTTRLLPLMLRTARALAATAPGSVRIVNVTSSGHLMAPKAGIDFDDPPSLKLKDGAGPWQRYGQSKLANILHARTLHRRHGPGSASSDSNNSGAAGEIWVSAVHPGLVDTNLAAGSAPESAGGVRFVASLARKLGLMYSADKGSWTSVFCAASPLMRPEQSGGYFEILRRLGEPWWLSRAAKDDELAERLEAWTCEAMRKGGWIP</sequence>
<comment type="caution">
    <text evidence="4">The sequence shown here is derived from an EMBL/GenBank/DDBJ whole genome shotgun (WGS) entry which is preliminary data.</text>
</comment>
<dbReference type="InterPro" id="IPR036291">
    <property type="entry name" value="NAD(P)-bd_dom_sf"/>
</dbReference>
<dbReference type="AlphaFoldDB" id="A0AAE0KDU0"/>
<dbReference type="SUPFAM" id="SSF51735">
    <property type="entry name" value="NAD(P)-binding Rossmann-fold domains"/>
    <property type="match status" value="1"/>
</dbReference>
<dbReference type="Gene3D" id="3.40.50.720">
    <property type="entry name" value="NAD(P)-binding Rossmann-like Domain"/>
    <property type="match status" value="1"/>
</dbReference>
<dbReference type="Proteomes" id="UP001287356">
    <property type="component" value="Unassembled WGS sequence"/>
</dbReference>
<dbReference type="PANTHER" id="PTHR24320">
    <property type="entry name" value="RETINOL DEHYDROGENASE"/>
    <property type="match status" value="1"/>
</dbReference>
<comment type="similarity">
    <text evidence="1">Belongs to the short-chain dehydrogenases/reductases (SDR) family.</text>
</comment>
<dbReference type="PRINTS" id="PR00081">
    <property type="entry name" value="GDHRDH"/>
</dbReference>
<dbReference type="CDD" id="cd05327">
    <property type="entry name" value="retinol-DH_like_SDR_c_like"/>
    <property type="match status" value="1"/>
</dbReference>
<keyword evidence="2" id="KW-0521">NADP</keyword>
<evidence type="ECO:0000256" key="2">
    <source>
        <dbReference type="ARBA" id="ARBA00022857"/>
    </source>
</evidence>
<accession>A0AAE0KDU0</accession>
<dbReference type="EMBL" id="JAULSN010000004">
    <property type="protein sequence ID" value="KAK3374327.1"/>
    <property type="molecule type" value="Genomic_DNA"/>
</dbReference>
<evidence type="ECO:0000256" key="3">
    <source>
        <dbReference type="ARBA" id="ARBA00023002"/>
    </source>
</evidence>
<keyword evidence="5" id="KW-1185">Reference proteome</keyword>
<evidence type="ECO:0008006" key="6">
    <source>
        <dbReference type="Google" id="ProtNLM"/>
    </source>
</evidence>
<organism evidence="4 5">
    <name type="scientific">Lasiosphaeria ovina</name>
    <dbReference type="NCBI Taxonomy" id="92902"/>
    <lineage>
        <taxon>Eukaryota</taxon>
        <taxon>Fungi</taxon>
        <taxon>Dikarya</taxon>
        <taxon>Ascomycota</taxon>
        <taxon>Pezizomycotina</taxon>
        <taxon>Sordariomycetes</taxon>
        <taxon>Sordariomycetidae</taxon>
        <taxon>Sordariales</taxon>
        <taxon>Lasiosphaeriaceae</taxon>
        <taxon>Lasiosphaeria</taxon>
    </lineage>
</organism>
<protein>
    <recommendedName>
        <fullName evidence="6">NAD(P)-binding protein</fullName>
    </recommendedName>
</protein>
<proteinExistence type="inferred from homology"/>
<name>A0AAE0KDU0_9PEZI</name>
<dbReference type="InterPro" id="IPR002347">
    <property type="entry name" value="SDR_fam"/>
</dbReference>